<dbReference type="InterPro" id="IPR019796">
    <property type="entry name" value="G6P_DH_AS"/>
</dbReference>
<dbReference type="PANTHER" id="PTHR23429">
    <property type="entry name" value="GLUCOSE-6-PHOSPHATE 1-DEHYDROGENASE G6PD"/>
    <property type="match status" value="1"/>
</dbReference>
<reference evidence="10" key="1">
    <citation type="journal article" date="2020" name="mSystems">
        <title>Genome- and Community-Level Interaction Insights into Carbon Utilization and Element Cycling Functions of Hydrothermarchaeota in Hydrothermal Sediment.</title>
        <authorList>
            <person name="Zhou Z."/>
            <person name="Liu Y."/>
            <person name="Xu W."/>
            <person name="Pan J."/>
            <person name="Luo Z.H."/>
            <person name="Li M."/>
        </authorList>
    </citation>
    <scope>NUCLEOTIDE SEQUENCE [LARGE SCALE GENOMIC DNA]</scope>
    <source>
        <strain evidence="10">SpSt-222</strain>
    </source>
</reference>
<dbReference type="Gene3D" id="3.30.360.10">
    <property type="entry name" value="Dihydrodipicolinate Reductase, domain 2"/>
    <property type="match status" value="1"/>
</dbReference>
<keyword evidence="6 7" id="KW-0119">Carbohydrate metabolism</keyword>
<evidence type="ECO:0000313" key="10">
    <source>
        <dbReference type="EMBL" id="HEF65897.1"/>
    </source>
</evidence>
<dbReference type="PRINTS" id="PR00079">
    <property type="entry name" value="G6PDHDRGNASE"/>
</dbReference>
<dbReference type="InterPro" id="IPR022675">
    <property type="entry name" value="G6P_DH_C"/>
</dbReference>
<feature type="binding site" evidence="7">
    <location>
        <position position="206"/>
    </location>
    <ligand>
        <name>substrate</name>
    </ligand>
</feature>
<name>A0A7C2B2C3_THERO</name>
<evidence type="ECO:0000259" key="9">
    <source>
        <dbReference type="Pfam" id="PF02781"/>
    </source>
</evidence>
<feature type="binding site" evidence="7">
    <location>
        <begin position="29"/>
        <end position="36"/>
    </location>
    <ligand>
        <name>NADP(+)</name>
        <dbReference type="ChEBI" id="CHEBI:58349"/>
    </ligand>
</feature>
<evidence type="ECO:0000256" key="5">
    <source>
        <dbReference type="ARBA" id="ARBA00023002"/>
    </source>
</evidence>
<dbReference type="HAMAP" id="MF_00966">
    <property type="entry name" value="G6PD"/>
    <property type="match status" value="1"/>
</dbReference>
<dbReference type="GO" id="GO:0005829">
    <property type="term" value="C:cytosol"/>
    <property type="evidence" value="ECO:0007669"/>
    <property type="project" value="TreeGrafter"/>
</dbReference>
<comment type="caution">
    <text evidence="7">Lacks conserved residue(s) required for the propagation of feature annotation.</text>
</comment>
<dbReference type="GO" id="GO:0009051">
    <property type="term" value="P:pentose-phosphate shunt, oxidative branch"/>
    <property type="evidence" value="ECO:0007669"/>
    <property type="project" value="TreeGrafter"/>
</dbReference>
<dbReference type="PIRSF" id="PIRSF000110">
    <property type="entry name" value="G6PD"/>
    <property type="match status" value="1"/>
</dbReference>
<dbReference type="InterPro" id="IPR022674">
    <property type="entry name" value="G6P_DH_NAD-bd"/>
</dbReference>
<proteinExistence type="inferred from homology"/>
<organism evidence="10">
    <name type="scientific">Thermomicrobium roseum</name>
    <dbReference type="NCBI Taxonomy" id="500"/>
    <lineage>
        <taxon>Bacteria</taxon>
        <taxon>Pseudomonadati</taxon>
        <taxon>Thermomicrobiota</taxon>
        <taxon>Thermomicrobia</taxon>
        <taxon>Thermomicrobiales</taxon>
        <taxon>Thermomicrobiaceae</taxon>
        <taxon>Thermomicrobium</taxon>
    </lineage>
</organism>
<protein>
    <recommendedName>
        <fullName evidence="7">Glucose-6-phosphate 1-dehydrogenase</fullName>
        <shortName evidence="7">G6PD</shortName>
        <ecNumber evidence="7">1.1.1.49</ecNumber>
    </recommendedName>
</protein>
<dbReference type="Gene3D" id="3.40.50.720">
    <property type="entry name" value="NAD(P)-binding Rossmann-like Domain"/>
    <property type="match status" value="1"/>
</dbReference>
<comment type="caution">
    <text evidence="10">The sequence shown here is derived from an EMBL/GenBank/DDBJ whole genome shotgun (WGS) entry which is preliminary data.</text>
</comment>
<dbReference type="InterPro" id="IPR036291">
    <property type="entry name" value="NAD(P)-bd_dom_sf"/>
</dbReference>
<dbReference type="PROSITE" id="PS00069">
    <property type="entry name" value="G6P_DEHYDROGENASE"/>
    <property type="match status" value="1"/>
</dbReference>
<dbReference type="GO" id="GO:0050661">
    <property type="term" value="F:NADP binding"/>
    <property type="evidence" value="ECO:0007669"/>
    <property type="project" value="UniProtKB-UniRule"/>
</dbReference>
<evidence type="ECO:0000256" key="1">
    <source>
        <dbReference type="ARBA" id="ARBA00004937"/>
    </source>
</evidence>
<evidence type="ECO:0000256" key="2">
    <source>
        <dbReference type="ARBA" id="ARBA00009975"/>
    </source>
</evidence>
<evidence type="ECO:0000256" key="6">
    <source>
        <dbReference type="ARBA" id="ARBA00023277"/>
    </source>
</evidence>
<evidence type="ECO:0000256" key="3">
    <source>
        <dbReference type="ARBA" id="ARBA00022526"/>
    </source>
</evidence>
<keyword evidence="3 7" id="KW-0313">Glucose metabolism</keyword>
<dbReference type="InterPro" id="IPR001282">
    <property type="entry name" value="G6P_DH"/>
</dbReference>
<evidence type="ECO:0000256" key="4">
    <source>
        <dbReference type="ARBA" id="ARBA00022857"/>
    </source>
</evidence>
<dbReference type="GO" id="GO:0004345">
    <property type="term" value="F:glucose-6-phosphate dehydrogenase activity"/>
    <property type="evidence" value="ECO:0007669"/>
    <property type="project" value="UniProtKB-UniRule"/>
</dbReference>
<comment type="pathway">
    <text evidence="1 7">Carbohydrate degradation; pentose phosphate pathway; D-ribulose 5-phosphate from D-glucose 6-phosphate (oxidative stage): step 1/3.</text>
</comment>
<comment type="catalytic activity">
    <reaction evidence="7">
        <text>D-glucose 6-phosphate + NADP(+) = 6-phospho-D-glucono-1,5-lactone + NADPH + H(+)</text>
        <dbReference type="Rhea" id="RHEA:15841"/>
        <dbReference type="ChEBI" id="CHEBI:15378"/>
        <dbReference type="ChEBI" id="CHEBI:57783"/>
        <dbReference type="ChEBI" id="CHEBI:57955"/>
        <dbReference type="ChEBI" id="CHEBI:58349"/>
        <dbReference type="ChEBI" id="CHEBI:61548"/>
        <dbReference type="EC" id="1.1.1.49"/>
    </reaction>
</comment>
<dbReference type="SUPFAM" id="SSF51735">
    <property type="entry name" value="NAD(P)-binding Rossmann-fold domains"/>
    <property type="match status" value="1"/>
</dbReference>
<dbReference type="Pfam" id="PF00479">
    <property type="entry name" value="G6PD_N"/>
    <property type="match status" value="1"/>
</dbReference>
<evidence type="ECO:0000259" key="8">
    <source>
        <dbReference type="Pfam" id="PF00479"/>
    </source>
</evidence>
<sequence>MTVTTLQNPLREGLRFERLPDPCIMVIFGASGDLTRRKLIPALYNLAYDGLLPPGFSIVGYARRPLTDDEFRQEMRAAVERFSRRQPIDPDVWETFAQGLFYFAADFTDASAYPKLGEVLERIDRERATAGNRIFYLATPPDAYETITQFLGESGLAQPTQPGSWVRLIVEKPFGHDLESAITLNNHLLRYFREEQIYRIDHYLGKETVQNILALRFANGIFEPIWNRNYIDHVQITVAETIGIEGRGGYYDRAGALRDMVQNHMLQLLSVIAMEPPIAFEADPVRDEKVKALRAIRPIRPEDVNELTVRGQYGPGFIGGRPVPGYREEPRVAPNSLTETYVALKLFIDNWRWADVPFYLRTGKRLPRRVTEIAIQFKRVPHPLFKGMATAGVEPNWLVIRIQPDEGVSLNIAAKVPGPRIRLRTVTMGFLYGTSFLVQSPDAYERLLLDCMLGDSTLFTRRDETEAAWVPITQILRGWAESPPPEFPNYDAGTWGPPEAEQFIARDGRRWRRP</sequence>
<dbReference type="EC" id="1.1.1.49" evidence="7"/>
<dbReference type="NCBIfam" id="TIGR00871">
    <property type="entry name" value="zwf"/>
    <property type="match status" value="1"/>
</dbReference>
<feature type="binding site" evidence="7">
    <location>
        <position position="259"/>
    </location>
    <ligand>
        <name>substrate</name>
    </ligand>
</feature>
<feature type="binding site" evidence="7">
    <location>
        <position position="202"/>
    </location>
    <ligand>
        <name>substrate</name>
    </ligand>
</feature>
<dbReference type="SUPFAM" id="SSF55347">
    <property type="entry name" value="Glyceraldehyde-3-phosphate dehydrogenase-like, C-terminal domain"/>
    <property type="match status" value="1"/>
</dbReference>
<evidence type="ECO:0000256" key="7">
    <source>
        <dbReference type="HAMAP-Rule" id="MF_00966"/>
    </source>
</evidence>
<dbReference type="UniPathway" id="UPA00115">
    <property type="reaction ID" value="UER00408"/>
</dbReference>
<feature type="domain" description="Glucose-6-phosphate dehydrogenase C-terminal" evidence="9">
    <location>
        <begin position="213"/>
        <end position="512"/>
    </location>
</feature>
<dbReference type="PANTHER" id="PTHR23429:SF0">
    <property type="entry name" value="GLUCOSE-6-PHOSPHATE 1-DEHYDROGENASE"/>
    <property type="match status" value="1"/>
</dbReference>
<feature type="binding site" evidence="7">
    <location>
        <begin position="106"/>
        <end position="107"/>
    </location>
    <ligand>
        <name>NADP(+)</name>
        <dbReference type="ChEBI" id="CHEBI:58349"/>
    </ligand>
</feature>
<accession>A0A7C2B2C3</accession>
<comment type="similarity">
    <text evidence="2 7">Belongs to the glucose-6-phosphate dehydrogenase family.</text>
</comment>
<keyword evidence="4 7" id="KW-0521">NADP</keyword>
<feature type="binding site" evidence="7">
    <location>
        <position position="364"/>
    </location>
    <ligand>
        <name>substrate</name>
    </ligand>
</feature>
<keyword evidence="5 7" id="KW-0560">Oxidoreductase</keyword>
<feature type="binding site" evidence="7">
    <location>
        <position position="240"/>
    </location>
    <ligand>
        <name>substrate</name>
    </ligand>
</feature>
<dbReference type="EMBL" id="DSJL01000011">
    <property type="protein sequence ID" value="HEF65897.1"/>
    <property type="molecule type" value="Genomic_DNA"/>
</dbReference>
<feature type="binding site" evidence="7">
    <location>
        <position position="172"/>
    </location>
    <ligand>
        <name>NADP(+)</name>
        <dbReference type="ChEBI" id="CHEBI:58349"/>
    </ligand>
</feature>
<comment type="function">
    <text evidence="7">Catalyzes the oxidation of glucose 6-phosphate to 6-phosphogluconolactone.</text>
</comment>
<dbReference type="AlphaFoldDB" id="A0A7C2B2C3"/>
<dbReference type="Pfam" id="PF02781">
    <property type="entry name" value="G6PD_C"/>
    <property type="match status" value="1"/>
</dbReference>
<feature type="domain" description="Glucose-6-phosphate dehydrogenase NAD-binding" evidence="8">
    <location>
        <begin position="26"/>
        <end position="211"/>
    </location>
</feature>
<dbReference type="GO" id="GO:0006006">
    <property type="term" value="P:glucose metabolic process"/>
    <property type="evidence" value="ECO:0007669"/>
    <property type="project" value="UniProtKB-KW"/>
</dbReference>
<gene>
    <name evidence="7 10" type="primary">zwf</name>
    <name evidence="10" type="ORF">ENP47_09910</name>
</gene>
<feature type="active site" description="Proton acceptor" evidence="7">
    <location>
        <position position="264"/>
    </location>
</feature>
<feature type="binding site" evidence="7">
    <location>
        <position position="63"/>
    </location>
    <ligand>
        <name>NADP(+)</name>
        <dbReference type="ChEBI" id="CHEBI:58349"/>
    </ligand>
</feature>